<gene>
    <name evidence="1" type="ORF">HUG15_05495</name>
    <name evidence="2" type="ORF">HUG15_05825</name>
</gene>
<dbReference type="AlphaFoldDB" id="A0A7T6Z1J9"/>
<proteinExistence type="predicted"/>
<keyword evidence="3" id="KW-1185">Reference proteome</keyword>
<dbReference type="KEGG" id="scia:HUG15_05825"/>
<dbReference type="KEGG" id="scia:HUG15_05495"/>
<dbReference type="RefSeq" id="WP_200127717.1">
    <property type="nucleotide sequence ID" value="NZ_CP054705.1"/>
</dbReference>
<dbReference type="EMBL" id="CP054705">
    <property type="protein sequence ID" value="QQK75113.1"/>
    <property type="molecule type" value="Genomic_DNA"/>
</dbReference>
<protein>
    <submittedName>
        <fullName evidence="1">Uncharacterized protein</fullName>
    </submittedName>
</protein>
<reference evidence="1 3" key="1">
    <citation type="submission" date="2020-06" db="EMBL/GenBank/DDBJ databases">
        <title>Genomic analysis of Salicibibacter sp. NKC5-3.</title>
        <authorList>
            <person name="Oh Y.J."/>
        </authorList>
    </citation>
    <scope>NUCLEOTIDE SEQUENCE [LARGE SCALE GENOMIC DNA]</scope>
    <source>
        <strain evidence="1 3">NKC5-3</strain>
    </source>
</reference>
<dbReference type="Proteomes" id="UP000595823">
    <property type="component" value="Chromosome"/>
</dbReference>
<evidence type="ECO:0000313" key="3">
    <source>
        <dbReference type="Proteomes" id="UP000595823"/>
    </source>
</evidence>
<sequence length="90" mass="10733">MKFEYTVNIMGGDKPPERLRDADMIKDVNNVLQHKYDKGLYAEKTSDNQLTVKNSSEYIVGILEFDLRYYDWDRPRKRQRAYKIKGDLNI</sequence>
<evidence type="ECO:0000313" key="1">
    <source>
        <dbReference type="EMBL" id="QQK75113.1"/>
    </source>
</evidence>
<evidence type="ECO:0000313" key="2">
    <source>
        <dbReference type="EMBL" id="QQK75173.1"/>
    </source>
</evidence>
<accession>A0A7T6Z1J9</accession>
<name>A0A7T6Z1J9_9BACI</name>
<dbReference type="EMBL" id="CP054705">
    <property type="protein sequence ID" value="QQK75173.1"/>
    <property type="molecule type" value="Genomic_DNA"/>
</dbReference>
<organism evidence="1 3">
    <name type="scientific">Salicibibacter cibarius</name>
    <dbReference type="NCBI Taxonomy" id="2743000"/>
    <lineage>
        <taxon>Bacteria</taxon>
        <taxon>Bacillati</taxon>
        <taxon>Bacillota</taxon>
        <taxon>Bacilli</taxon>
        <taxon>Bacillales</taxon>
        <taxon>Bacillaceae</taxon>
        <taxon>Salicibibacter</taxon>
    </lineage>
</organism>